<evidence type="ECO:0000256" key="3">
    <source>
        <dbReference type="ARBA" id="ARBA00022801"/>
    </source>
</evidence>
<sequence length="1990" mass="222235">MDTPKTPIEGSTFLPVGEPDGDEEHNMSAVESELDDEAENDDDETDDDDGSHASSEEDPEVSKPIQTKIFEAIEKIKTKTYKLGNRDQRKQFFDTYGEAMKNRTEDDDLTFLHVLLNTRDIPVKTLESPVKHIVQKYPRLLLEADREKKTPLYIAIESSKMSRLAEIMIDGCKYFDRALAKPCREKGENCLHLAMRSRHLPGAVKQKFIRLAPKEAIYAQDSKGYTPLHYAVEFKRANEEQLEVVKQLIAKDDTAFLKVTKAPDPRSVYQYAEHTRLTYDVPKVSTRTPASSRSKDKNVDSRTPGEQDASRDQPEPQVPAAPKRELDPKSKREAERKAREEIEARQKKEASSRHGQGRNENPDVKSREPVGPPPVDGSRKGDAVDPLIRSLTRKATVTFEETAKEKSSRKSRKTVEDPKEAEETKKKLEEWSAKIRLELKLHCMRTRAPDETTRFLYGKNKAGTQICFEYFGAPAAIKSRDFKASFEHLRFDEVLQYVAFPRLEVEPKPALHPRTNAADEDYPLENLGRGRTDMIYFFDWLRKKNVKRIIRVIVQEVDSQPSHSDEAIERALAGFQVEALDWQKPDLDPDTICAVSEELRELTLHWRGNNAVLKGWSDNDGLRRLRHLEKVHMHIHRDLETVDRSLLYFQRFCKRLNEDCVPAAREAPVPTDEARLSISIPNGNGIGDDAYEVSRYDQGEKIETLVFARRKPVQVISHNNDIRADASLGATPSASQAEAKAQATSHRWLDTTDNFADMIQNVWMTAMRKGRGGPTRDQPLLKHVVVALIDDGVDMHDQSLQGKILDGQTFDHGDDFRVRPYWVSEKGHGTVMANMICRVCPMVKIVAIRLDTRASSTPGKTSIVVRSAAEAIEAAVEKDAHIISMSWTVAPPSDAEDKEKFDEAIRIAAKQKILMFCSSSDGGHYSDTDYPSASARDSLFRIGAAQDDGLPYSWAGPVDKLDYIFPGVEVVQRSSRPAPGTLAKWKPETGSSIATALAAGLAALVVYCVKIGALHTQSNPGAKTTGVTAADVDLIKMHKNMKQAFDGIGASRETQHKFIEVWRLFESAVGELRSGDHDSRMAVIANLARNLVVEGQMDDADKLSLVVSRAAVIISLLGPTGKTTGEYPYPGYYSTVIPLVRQHSVKRILVLATVSVEDSNDKSSFVRRALVTGVKYGFAAAYRTNVAIGNVFRETAEGVNWTVFRVGMVQGEHDEESWRNDRQGAVFAGSVGEPGWTWNIKRGALAKWLIDRAEVPSETLASRTPAGDAVDPLIRSLTRKATVTFDETAKDKSSRKSRKTVEDPKEAEETKKKLEEWSAKIRLELKLHCMRTRAPDETTRFLYGKNKAGTQICFEYFGAPAAIKSRDFKASFEHLRFDEVLQYVAFPRLEVEPKPALHPRTNAADEDYPLENLGRGRTDMIYFFDWLRKKNVKRIIRVIVQEVDSQPSHSDEAIERALAGFQVEALDWQKPDLDPDTICAVSEELRELTLHWRGNNAVLKGWSNNDGLRRLRHLEKLPDGFNEKAEVNPMIQDLETVDRSLLYFQRFCKRLNEDCVPAAREALPPTDEARLSISIPNGNGIGDDVSEVSRDDQGERNEALAFARRKPVQVISHNNDIRADASLGATPSASQAEAKAQATSHRWLDTTDNFADMIQNVWMTAMRKGRGGPTRDQPLLKHVVVALIDDGVDMHDQSLQGKILDGQTFDHGDDFRVRPYWVSEKGHGTVMANMICRVCPMVKIVAIRLDTRASSTPGKTSIVVRSAAEAIEAAVEKDAHIISMSWTVAPPSDAEDKEKFDEAIRIAAKQKILMFCSSSDGGHYSDTDYPSASARDSLFRIGAAQDDGLPYSWAGPVDKLDYIFPGVEVVQRSSRPAPGTLAKWKPETGSSIATALAAGLAALVVYCVKIGALHTQSNPGAKTTGVTAADVDLIKMHKNMKQAFDGIGASRETQHKFIEVWRLFESAVGELRSGDHDSRMAVIANLARNLVRRS</sequence>
<dbReference type="GO" id="GO:0004252">
    <property type="term" value="F:serine-type endopeptidase activity"/>
    <property type="evidence" value="ECO:0007669"/>
    <property type="project" value="UniProtKB-UniRule"/>
</dbReference>
<dbReference type="EMBL" id="CVQH01022750">
    <property type="protein sequence ID" value="CRK33959.1"/>
    <property type="molecule type" value="Genomic_DNA"/>
</dbReference>
<feature type="compositionally biased region" description="Basic and acidic residues" evidence="6">
    <location>
        <begin position="293"/>
        <end position="314"/>
    </location>
</feature>
<feature type="active site" description="Charge relay system" evidence="5">
    <location>
        <position position="828"/>
    </location>
</feature>
<dbReference type="Gene3D" id="3.40.50.720">
    <property type="entry name" value="NAD(P)-binding Rossmann-like Domain"/>
    <property type="match status" value="1"/>
</dbReference>
<dbReference type="InterPro" id="IPR015500">
    <property type="entry name" value="Peptidase_S8_subtilisin-rel"/>
</dbReference>
<feature type="region of interest" description="Disordered" evidence="6">
    <location>
        <begin position="280"/>
        <end position="387"/>
    </location>
</feature>
<dbReference type="InterPro" id="IPR000209">
    <property type="entry name" value="Peptidase_S8/S53_dom"/>
</dbReference>
<dbReference type="InterPro" id="IPR036770">
    <property type="entry name" value="Ankyrin_rpt-contain_sf"/>
</dbReference>
<feature type="active site" description="Charge relay system" evidence="5">
    <location>
        <position position="992"/>
    </location>
</feature>
<gene>
    <name evidence="8" type="ORF">BN1708_006216</name>
</gene>
<dbReference type="InterPro" id="IPR002110">
    <property type="entry name" value="Ankyrin_rpt"/>
</dbReference>
<feature type="domain" description="Peptidase S8/S53" evidence="7">
    <location>
        <begin position="782"/>
        <end position="1006"/>
    </location>
</feature>
<dbReference type="PROSITE" id="PS51892">
    <property type="entry name" value="SUBTILASE"/>
    <property type="match status" value="2"/>
</dbReference>
<name>A0A0G4MIA6_VERLO</name>
<feature type="region of interest" description="Disordered" evidence="6">
    <location>
        <begin position="399"/>
        <end position="426"/>
    </location>
</feature>
<keyword evidence="2 5" id="KW-0645">Protease</keyword>
<comment type="similarity">
    <text evidence="1 5">Belongs to the peptidase S8 family.</text>
</comment>
<dbReference type="InterPro" id="IPR051048">
    <property type="entry name" value="Peptidase_S8/S53_subtilisin"/>
</dbReference>
<dbReference type="Gene3D" id="3.40.50.200">
    <property type="entry name" value="Peptidase S8/S53 domain"/>
    <property type="match status" value="2"/>
</dbReference>
<dbReference type="PANTHER" id="PTHR43399:SF4">
    <property type="entry name" value="CELL WALL-ASSOCIATED PROTEASE"/>
    <property type="match status" value="1"/>
</dbReference>
<feature type="domain" description="Peptidase S8/S53" evidence="7">
    <location>
        <begin position="1677"/>
        <end position="1901"/>
    </location>
</feature>
<proteinExistence type="inferred from homology"/>
<dbReference type="Pfam" id="PF00082">
    <property type="entry name" value="Peptidase_S8"/>
    <property type="match status" value="2"/>
</dbReference>
<dbReference type="InterPro" id="IPR036291">
    <property type="entry name" value="NAD(P)-bd_dom_sf"/>
</dbReference>
<feature type="active site" description="Charge relay system" evidence="5">
    <location>
        <position position="1887"/>
    </location>
</feature>
<evidence type="ECO:0000313" key="8">
    <source>
        <dbReference type="EMBL" id="CRK33959.1"/>
    </source>
</evidence>
<feature type="region of interest" description="Disordered" evidence="6">
    <location>
        <begin position="1"/>
        <end position="66"/>
    </location>
</feature>
<dbReference type="InterPro" id="IPR036852">
    <property type="entry name" value="Peptidase_S8/S53_dom_sf"/>
</dbReference>
<dbReference type="SUPFAM" id="SSF51735">
    <property type="entry name" value="NAD(P)-binding Rossmann-fold domains"/>
    <property type="match status" value="1"/>
</dbReference>
<evidence type="ECO:0000256" key="6">
    <source>
        <dbReference type="SAM" id="MobiDB-lite"/>
    </source>
</evidence>
<keyword evidence="9" id="KW-1185">Reference proteome</keyword>
<evidence type="ECO:0000259" key="7">
    <source>
        <dbReference type="Pfam" id="PF00082"/>
    </source>
</evidence>
<keyword evidence="4 5" id="KW-0720">Serine protease</keyword>
<evidence type="ECO:0000256" key="1">
    <source>
        <dbReference type="ARBA" id="ARBA00011073"/>
    </source>
</evidence>
<accession>A0A0G4MIA6</accession>
<organism evidence="8 9">
    <name type="scientific">Verticillium longisporum</name>
    <name type="common">Verticillium dahliae var. longisporum</name>
    <dbReference type="NCBI Taxonomy" id="100787"/>
    <lineage>
        <taxon>Eukaryota</taxon>
        <taxon>Fungi</taxon>
        <taxon>Dikarya</taxon>
        <taxon>Ascomycota</taxon>
        <taxon>Pezizomycotina</taxon>
        <taxon>Sordariomycetes</taxon>
        <taxon>Hypocreomycetidae</taxon>
        <taxon>Glomerellales</taxon>
        <taxon>Plectosphaerellaceae</taxon>
        <taxon>Verticillium</taxon>
    </lineage>
</organism>
<keyword evidence="3 5" id="KW-0378">Hydrolase</keyword>
<dbReference type="PRINTS" id="PR00723">
    <property type="entry name" value="SUBTILISIN"/>
</dbReference>
<dbReference type="SMART" id="SM00248">
    <property type="entry name" value="ANK"/>
    <property type="match status" value="2"/>
</dbReference>
<feature type="active site" description="Charge relay system" evidence="5">
    <location>
        <position position="1723"/>
    </location>
</feature>
<evidence type="ECO:0000313" key="9">
    <source>
        <dbReference type="Proteomes" id="UP000044602"/>
    </source>
</evidence>
<protein>
    <recommendedName>
        <fullName evidence="7">Peptidase S8/S53 domain-containing protein</fullName>
    </recommendedName>
</protein>
<feature type="compositionally biased region" description="Acidic residues" evidence="6">
    <location>
        <begin position="32"/>
        <end position="49"/>
    </location>
</feature>
<reference evidence="8 9" key="1">
    <citation type="submission" date="2015-05" db="EMBL/GenBank/DDBJ databases">
        <authorList>
            <person name="Wang D.B."/>
            <person name="Wang M."/>
        </authorList>
    </citation>
    <scope>NUCLEOTIDE SEQUENCE [LARGE SCALE GENOMIC DNA]</scope>
    <source>
        <strain evidence="8">VL1</strain>
    </source>
</reference>
<dbReference type="PANTHER" id="PTHR43399">
    <property type="entry name" value="SUBTILISIN-RELATED"/>
    <property type="match status" value="1"/>
</dbReference>
<evidence type="ECO:0000256" key="4">
    <source>
        <dbReference type="ARBA" id="ARBA00022825"/>
    </source>
</evidence>
<dbReference type="SUPFAM" id="SSF52743">
    <property type="entry name" value="Subtilisin-like"/>
    <property type="match status" value="2"/>
</dbReference>
<feature type="compositionally biased region" description="Basic and acidic residues" evidence="6">
    <location>
        <begin position="401"/>
        <end position="426"/>
    </location>
</feature>
<feature type="region of interest" description="Disordered" evidence="6">
    <location>
        <begin position="1288"/>
        <end position="1312"/>
    </location>
</feature>
<dbReference type="STRING" id="100787.A0A0G4MIA6"/>
<dbReference type="Proteomes" id="UP000044602">
    <property type="component" value="Unassembled WGS sequence"/>
</dbReference>
<feature type="compositionally biased region" description="Basic and acidic residues" evidence="6">
    <location>
        <begin position="322"/>
        <end position="352"/>
    </location>
</feature>
<feature type="active site" description="Charge relay system" evidence="5">
    <location>
        <position position="1685"/>
    </location>
</feature>
<dbReference type="Pfam" id="PF00023">
    <property type="entry name" value="Ank"/>
    <property type="match status" value="1"/>
</dbReference>
<dbReference type="SUPFAM" id="SSF48403">
    <property type="entry name" value="Ankyrin repeat"/>
    <property type="match status" value="1"/>
</dbReference>
<evidence type="ECO:0000256" key="2">
    <source>
        <dbReference type="ARBA" id="ARBA00022670"/>
    </source>
</evidence>
<dbReference type="GO" id="GO:0006508">
    <property type="term" value="P:proteolysis"/>
    <property type="evidence" value="ECO:0007669"/>
    <property type="project" value="UniProtKB-KW"/>
</dbReference>
<feature type="active site" description="Charge relay system" evidence="5">
    <location>
        <position position="790"/>
    </location>
</feature>
<dbReference type="Gene3D" id="1.25.40.20">
    <property type="entry name" value="Ankyrin repeat-containing domain"/>
    <property type="match status" value="1"/>
</dbReference>
<evidence type="ECO:0000256" key="5">
    <source>
        <dbReference type="PROSITE-ProRule" id="PRU01240"/>
    </source>
</evidence>